<keyword evidence="11" id="KW-0732">Signal</keyword>
<feature type="signal peptide" evidence="11">
    <location>
        <begin position="1"/>
        <end position="25"/>
    </location>
</feature>
<comment type="similarity">
    <text evidence="2 6 10">Belongs to the glycosyl hydrolase 56 family.</text>
</comment>
<evidence type="ECO:0000256" key="5">
    <source>
        <dbReference type="ARBA" id="ARBA00023295"/>
    </source>
</evidence>
<protein>
    <recommendedName>
        <fullName evidence="10">Hyaluronidase</fullName>
        <ecNumber evidence="10">3.2.1.35</ecNumber>
    </recommendedName>
</protein>
<proteinExistence type="inferred from homology"/>
<dbReference type="SUPFAM" id="SSF51445">
    <property type="entry name" value="(Trans)glycosidases"/>
    <property type="match status" value="1"/>
</dbReference>
<feature type="disulfide bond" evidence="9">
    <location>
        <begin position="367"/>
        <end position="378"/>
    </location>
</feature>
<dbReference type="GO" id="GO:0005975">
    <property type="term" value="P:carbohydrate metabolic process"/>
    <property type="evidence" value="ECO:0007669"/>
    <property type="project" value="UniProtKB-UniRule"/>
</dbReference>
<keyword evidence="5 10" id="KW-0326">Glycosidase</keyword>
<dbReference type="PANTHER" id="PTHR11769">
    <property type="entry name" value="HYALURONIDASE"/>
    <property type="match status" value="1"/>
</dbReference>
<dbReference type="Ensembl" id="ENSEBUT00000021454.1">
    <property type="protein sequence ID" value="ENSEBUP00000020876.1"/>
    <property type="gene ID" value="ENSEBUG00000012894.1"/>
</dbReference>
<dbReference type="InterPro" id="IPR013785">
    <property type="entry name" value="Aldolase_TIM"/>
</dbReference>
<evidence type="ECO:0000256" key="11">
    <source>
        <dbReference type="SAM" id="SignalP"/>
    </source>
</evidence>
<evidence type="ECO:0000256" key="2">
    <source>
        <dbReference type="ARBA" id="ARBA00008871"/>
    </source>
</evidence>
<evidence type="ECO:0000313" key="12">
    <source>
        <dbReference type="Ensembl" id="ENSEBUP00000020876.1"/>
    </source>
</evidence>
<dbReference type="GO" id="GO:0004415">
    <property type="term" value="F:hyalurononglucosaminidase activity"/>
    <property type="evidence" value="ECO:0007669"/>
    <property type="project" value="UniProtKB-UniRule"/>
</dbReference>
<evidence type="ECO:0000256" key="9">
    <source>
        <dbReference type="PIRSR" id="PIRSR038193-3"/>
    </source>
</evidence>
<dbReference type="Proteomes" id="UP000694388">
    <property type="component" value="Unplaced"/>
</dbReference>
<feature type="active site" description="Proton donor" evidence="7">
    <location>
        <position position="140"/>
    </location>
</feature>
<evidence type="ECO:0000256" key="7">
    <source>
        <dbReference type="PIRSR" id="PIRSR038193-1"/>
    </source>
</evidence>
<feature type="chain" id="PRO_5034326367" description="Hyaluronidase" evidence="11">
    <location>
        <begin position="26"/>
        <end position="444"/>
    </location>
</feature>
<accession>A0A8C4QWW0</accession>
<dbReference type="GeneTree" id="ENSGT01020000230364"/>
<dbReference type="InterPro" id="IPR017853">
    <property type="entry name" value="GH"/>
</dbReference>
<dbReference type="Pfam" id="PF01630">
    <property type="entry name" value="Glyco_hydro_56"/>
    <property type="match status" value="1"/>
</dbReference>
<reference evidence="12" key="2">
    <citation type="submission" date="2025-09" db="UniProtKB">
        <authorList>
            <consortium name="Ensembl"/>
        </authorList>
    </citation>
    <scope>IDENTIFICATION</scope>
</reference>
<dbReference type="GO" id="GO:0031410">
    <property type="term" value="C:cytoplasmic vesicle"/>
    <property type="evidence" value="ECO:0007669"/>
    <property type="project" value="TreeGrafter"/>
</dbReference>
<reference evidence="12" key="1">
    <citation type="submission" date="2025-08" db="UniProtKB">
        <authorList>
            <consortium name="Ensembl"/>
        </authorList>
    </citation>
    <scope>IDENTIFICATION</scope>
</reference>
<dbReference type="PANTHER" id="PTHR11769:SF38">
    <property type="entry name" value="HYALURONIDASE-1-LIKE"/>
    <property type="match status" value="1"/>
</dbReference>
<keyword evidence="13" id="KW-1185">Reference proteome</keyword>
<name>A0A8C4QWW0_EPTBU</name>
<feature type="glycosylation site" description="N-linked (GlcNAc...) asparagine" evidence="8">
    <location>
        <position position="359"/>
    </location>
</feature>
<dbReference type="FunFam" id="3.20.20.70:FF:000065">
    <property type="entry name" value="Hyaluronidase"/>
    <property type="match status" value="1"/>
</dbReference>
<evidence type="ECO:0000256" key="8">
    <source>
        <dbReference type="PIRSR" id="PIRSR038193-2"/>
    </source>
</evidence>
<evidence type="ECO:0000256" key="10">
    <source>
        <dbReference type="RuleBase" id="RU610713"/>
    </source>
</evidence>
<keyword evidence="4 9" id="KW-1015">Disulfide bond</keyword>
<evidence type="ECO:0000256" key="4">
    <source>
        <dbReference type="ARBA" id="ARBA00023157"/>
    </source>
</evidence>
<dbReference type="PIRSF" id="PIRSF038193">
    <property type="entry name" value="Hyaluronidase"/>
    <property type="match status" value="1"/>
</dbReference>
<comment type="catalytic activity">
    <reaction evidence="1 10">
        <text>Random hydrolysis of (1-&gt;4)-linkages between N-acetyl-beta-D-glucosamine and D-glucuronate residues in hyaluronate.</text>
        <dbReference type="EC" id="3.2.1.35"/>
    </reaction>
</comment>
<evidence type="ECO:0000256" key="6">
    <source>
        <dbReference type="PIRNR" id="PIRNR038193"/>
    </source>
</evidence>
<evidence type="ECO:0000256" key="1">
    <source>
        <dbReference type="ARBA" id="ARBA00000251"/>
    </source>
</evidence>
<dbReference type="InterPro" id="IPR018155">
    <property type="entry name" value="Hyaluronidase"/>
</dbReference>
<dbReference type="AlphaFoldDB" id="A0A8C4QWW0"/>
<keyword evidence="3 10" id="KW-0378">Hydrolase</keyword>
<feature type="disulfide bond" evidence="9">
    <location>
        <begin position="53"/>
        <end position="342"/>
    </location>
</feature>
<dbReference type="Gene3D" id="3.20.20.70">
    <property type="entry name" value="Aldolase class I"/>
    <property type="match status" value="1"/>
</dbReference>
<dbReference type="EC" id="3.2.1.35" evidence="10"/>
<feature type="disulfide bond" evidence="9">
    <location>
        <begin position="372"/>
        <end position="424"/>
    </location>
</feature>
<dbReference type="GO" id="GO:0030214">
    <property type="term" value="P:hyaluronan catabolic process"/>
    <property type="evidence" value="ECO:0007669"/>
    <property type="project" value="TreeGrafter"/>
</dbReference>
<evidence type="ECO:0000313" key="13">
    <source>
        <dbReference type="Proteomes" id="UP000694388"/>
    </source>
</evidence>
<evidence type="ECO:0000256" key="3">
    <source>
        <dbReference type="ARBA" id="ARBA00022801"/>
    </source>
</evidence>
<dbReference type="PRINTS" id="PR00846">
    <property type="entry name" value="GLHYDRLASE56"/>
</dbReference>
<sequence length="444" mass="51438">MHSNQLSKLTLFLWTSIILHGLCEAGEGRPIRVESILRRKPFVVVWNAPTYNCQTKYHIDLDLSPFDIIVNQNESFRGDNMSIFYDKLGYYPFVDEQNVTWNGGIPQNGDLAAHLVKSRQDIKKILPNREFGGIAVIDWEKWKPIWERDWDAKTVYKRMSEDKVHKKHPRWPDKKVTLLAKQEFEQAARKYMQETLRLGQLMRSQGLWGFYHFPYCYNYYSSKMMNYTGECPDIEKARNDELSWLWHESKALFPSIYLNITLRSNDNVRKFVKHRVAEAIRVASSQAFPPDILAYSRIVYTFTFDFLVPKDLVHTIGESASQGIAGVVLWGDAAYSESKVKCRALKKYINDYLGPYVLNVTSAAKLCSRLLCSGNGRCARRHSDSAAHLHLDPLVYRLAGHRLEIAEPRLAKQSELKFQEEFACRCYHGWSGQHCENHDNVDAV</sequence>
<feature type="disulfide bond" evidence="9">
    <location>
        <begin position="216"/>
        <end position="231"/>
    </location>
</feature>
<organism evidence="12 13">
    <name type="scientific">Eptatretus burgeri</name>
    <name type="common">Inshore hagfish</name>
    <dbReference type="NCBI Taxonomy" id="7764"/>
    <lineage>
        <taxon>Eukaryota</taxon>
        <taxon>Metazoa</taxon>
        <taxon>Chordata</taxon>
        <taxon>Craniata</taxon>
        <taxon>Vertebrata</taxon>
        <taxon>Cyclostomata</taxon>
        <taxon>Myxini</taxon>
        <taxon>Myxiniformes</taxon>
        <taxon>Myxinidae</taxon>
        <taxon>Eptatretinae</taxon>
        <taxon>Eptatretus</taxon>
    </lineage>
</organism>
<feature type="disulfide bond" evidence="9">
    <location>
        <begin position="426"/>
        <end position="435"/>
    </location>
</feature>